<dbReference type="GeneID" id="100372860"/>
<evidence type="ECO:0000256" key="3">
    <source>
        <dbReference type="PROSITE-ProRule" id="PRU10141"/>
    </source>
</evidence>
<dbReference type="Pfam" id="PF00069">
    <property type="entry name" value="Pkinase"/>
    <property type="match status" value="1"/>
</dbReference>
<dbReference type="PROSITE" id="PS00108">
    <property type="entry name" value="PROTEIN_KINASE_ST"/>
    <property type="match status" value="1"/>
</dbReference>
<sequence>VEKIQSSIARKKSARIRVGWKHYKKTKYNSAYKQIYMQEGGGIRDIEMLSLEISTEMILKASIEVFFPNGISTFGKIDDMEYVLGNFCGRKISMFVDQDGGPGTYNDYLKVHGLFTSRNTMYLMTKSKEADEDIDDSQKTGEVESDVRVTNTGVSAEVQSLSGGTGVNEGEISMAEANTDIGTEVQNLSGGIGGVIGETSVAETNTVIGAEMQNLIECTGVDEREISKSEANTGIGTEIHSLIGCIVVDECKTSVAESNTNVGEEVQSLSCGISRDTQETSVAETNTGIGTEIHSLIGCIGVDEGKTSVAETNTGIGAEKQSLPGAGGTDVRELTDSGCSTKEGNLDSNSHHLFPLSTEGKIIDNNSILHIRYSTTNESRYSDKVVTLNCFQRSSCREFTEVNCPALNEYDPMNYGFRVTHIAIGQTTYLDTAYDECHIYTSYPSAHNIKDDIILHHPNEIFDYDGNEFIVGIVTNNHGRDDVMYSWYRDGQLMQYGQHLCVIAVHNPGVYQCKITIGEGEENVADISKPIQIVEFKQPYKRSCSGSYTMDTCSADTSTDNGAIPEITREEFVMAGEIGRGAFGTVYQGEWTGTPVAIKYMQIKRMKTQMLKILKNEIKVNERIRHPNIVQLISVCYEPSGIYLLSEYIEGYNMEDCAFDDDIKKIMKLSTENKNNIAKQCLQGLAYLHTLKPPIVHQDIKPANVVIAAATYLTKICDMGMAKVKSIQSVTSNTMVGYCAGTPSYMAPECLLHKEKAKTASDVWFVGMTLIEFMTEQDAWNIDDDEVEDPLTIILQMMSEKRKPHIKDSMNHYNILNRCVEYVPSVRPSVIEVLSAFQ</sequence>
<proteinExistence type="predicted"/>
<dbReference type="InterPro" id="IPR000719">
    <property type="entry name" value="Prot_kinase_dom"/>
</dbReference>
<keyword evidence="1 3" id="KW-0547">Nucleotide-binding</keyword>
<feature type="binding site" evidence="3">
    <location>
        <position position="599"/>
    </location>
    <ligand>
        <name>ATP</name>
        <dbReference type="ChEBI" id="CHEBI:30616"/>
    </ligand>
</feature>
<keyword evidence="2 3" id="KW-0067">ATP-binding</keyword>
<evidence type="ECO:0000259" key="4">
    <source>
        <dbReference type="PROSITE" id="PS50011"/>
    </source>
</evidence>
<organism evidence="5 6">
    <name type="scientific">Saccoglossus kowalevskii</name>
    <name type="common">Acorn worm</name>
    <dbReference type="NCBI Taxonomy" id="10224"/>
    <lineage>
        <taxon>Eukaryota</taxon>
        <taxon>Metazoa</taxon>
        <taxon>Hemichordata</taxon>
        <taxon>Enteropneusta</taxon>
        <taxon>Harrimaniidae</taxon>
        <taxon>Saccoglossus</taxon>
    </lineage>
</organism>
<reference evidence="6" key="1">
    <citation type="submission" date="2025-08" db="UniProtKB">
        <authorList>
            <consortium name="RefSeq"/>
        </authorList>
    </citation>
    <scope>IDENTIFICATION</scope>
    <source>
        <tissue evidence="6">Testes</tissue>
    </source>
</reference>
<protein>
    <submittedName>
        <fullName evidence="6">Uncharacterized protein LOC100372860</fullName>
    </submittedName>
</protein>
<dbReference type="RefSeq" id="XP_002731014.1">
    <property type="nucleotide sequence ID" value="XM_002730968.1"/>
</dbReference>
<dbReference type="SMART" id="SM00220">
    <property type="entry name" value="S_TKc"/>
    <property type="match status" value="1"/>
</dbReference>
<name>A0ABM0GJ65_SACKO</name>
<evidence type="ECO:0000256" key="1">
    <source>
        <dbReference type="ARBA" id="ARBA00022741"/>
    </source>
</evidence>
<evidence type="ECO:0000313" key="5">
    <source>
        <dbReference type="Proteomes" id="UP000694865"/>
    </source>
</evidence>
<feature type="domain" description="Protein kinase" evidence="4">
    <location>
        <begin position="572"/>
        <end position="838"/>
    </location>
</feature>
<evidence type="ECO:0000256" key="2">
    <source>
        <dbReference type="ARBA" id="ARBA00022840"/>
    </source>
</evidence>
<dbReference type="InterPro" id="IPR051681">
    <property type="entry name" value="Ser/Thr_Kinases-Pseudokinases"/>
</dbReference>
<evidence type="ECO:0000313" key="6">
    <source>
        <dbReference type="RefSeq" id="XP_002731014.1"/>
    </source>
</evidence>
<keyword evidence="5" id="KW-1185">Reference proteome</keyword>
<dbReference type="InterPro" id="IPR011009">
    <property type="entry name" value="Kinase-like_dom_sf"/>
</dbReference>
<dbReference type="InterPro" id="IPR017441">
    <property type="entry name" value="Protein_kinase_ATP_BS"/>
</dbReference>
<dbReference type="InterPro" id="IPR008271">
    <property type="entry name" value="Ser/Thr_kinase_AS"/>
</dbReference>
<accession>A0ABM0GJ65</accession>
<dbReference type="PROSITE" id="PS50011">
    <property type="entry name" value="PROTEIN_KINASE_DOM"/>
    <property type="match status" value="1"/>
</dbReference>
<feature type="non-terminal residue" evidence="6">
    <location>
        <position position="1"/>
    </location>
</feature>
<dbReference type="PANTHER" id="PTHR44329">
    <property type="entry name" value="SERINE/THREONINE-PROTEIN KINASE TNNI3K-RELATED"/>
    <property type="match status" value="1"/>
</dbReference>
<gene>
    <name evidence="6" type="primary">LOC100372860</name>
</gene>
<dbReference type="Proteomes" id="UP000694865">
    <property type="component" value="Unplaced"/>
</dbReference>
<dbReference type="PROSITE" id="PS00107">
    <property type="entry name" value="PROTEIN_KINASE_ATP"/>
    <property type="match status" value="1"/>
</dbReference>
<dbReference type="Gene3D" id="1.10.510.10">
    <property type="entry name" value="Transferase(Phosphotransferase) domain 1"/>
    <property type="match status" value="1"/>
</dbReference>
<dbReference type="SUPFAM" id="SSF56112">
    <property type="entry name" value="Protein kinase-like (PK-like)"/>
    <property type="match status" value="1"/>
</dbReference>